<dbReference type="Pfam" id="PF00702">
    <property type="entry name" value="Hydrolase"/>
    <property type="match status" value="1"/>
</dbReference>
<gene>
    <name evidence="3" type="ORF">F2B50_09750</name>
    <name evidence="4" type="ORF">FPF71_09750</name>
</gene>
<protein>
    <submittedName>
        <fullName evidence="3">Haloacid dehalogenase type II</fullName>
    </submittedName>
</protein>
<dbReference type="InterPro" id="IPR036412">
    <property type="entry name" value="HAD-like_sf"/>
</dbReference>
<dbReference type="EMBL" id="VMBF01000006">
    <property type="protein sequence ID" value="TSJ75226.1"/>
    <property type="molecule type" value="Genomic_DNA"/>
</dbReference>
<proteinExistence type="inferred from homology"/>
<reference evidence="3 6" key="1">
    <citation type="journal article" date="2015" name="Int. J. Syst. Evol. Microbiol.">
        <title>Algibacter amylolyticus sp. nov., isolated from intertidal sediment.</title>
        <authorList>
            <person name="Zhang D.C."/>
            <person name="Wu J."/>
            <person name="Neuner K."/>
            <person name="Yao J."/>
            <person name="Margesin R."/>
        </authorList>
    </citation>
    <scope>NUCLEOTIDE SEQUENCE [LARGE SCALE GENOMIC DNA]</scope>
    <source>
        <strain evidence="3 6">RU-4-M-4</strain>
    </source>
</reference>
<dbReference type="InterPro" id="IPR023214">
    <property type="entry name" value="HAD_sf"/>
</dbReference>
<keyword evidence="5" id="KW-1185">Reference proteome</keyword>
<evidence type="ECO:0000256" key="1">
    <source>
        <dbReference type="ARBA" id="ARBA00008106"/>
    </source>
</evidence>
<keyword evidence="2" id="KW-0378">Hydrolase</keyword>
<dbReference type="EMBL" id="VWRS01000006">
    <property type="protein sequence ID" value="KAA5824453.1"/>
    <property type="molecule type" value="Genomic_DNA"/>
</dbReference>
<dbReference type="InterPro" id="IPR051540">
    <property type="entry name" value="S-2-haloacid_dehalogenase"/>
</dbReference>
<dbReference type="InterPro" id="IPR006328">
    <property type="entry name" value="2-HAD"/>
</dbReference>
<dbReference type="Proteomes" id="UP000322315">
    <property type="component" value="Unassembled WGS sequence"/>
</dbReference>
<dbReference type="InterPro" id="IPR006439">
    <property type="entry name" value="HAD-SF_hydro_IA"/>
</dbReference>
<evidence type="ECO:0000313" key="3">
    <source>
        <dbReference type="EMBL" id="KAA5824453.1"/>
    </source>
</evidence>
<dbReference type="CDD" id="cd02588">
    <property type="entry name" value="HAD_L2-DEX"/>
    <property type="match status" value="1"/>
</dbReference>
<dbReference type="AlphaFoldDB" id="A0A5M7B4I5"/>
<dbReference type="PANTHER" id="PTHR43316">
    <property type="entry name" value="HYDROLASE, HALOACID DELAHOGENASE-RELATED"/>
    <property type="match status" value="1"/>
</dbReference>
<dbReference type="SUPFAM" id="SSF56784">
    <property type="entry name" value="HAD-like"/>
    <property type="match status" value="1"/>
</dbReference>
<dbReference type="GO" id="GO:0019120">
    <property type="term" value="F:hydrolase activity, acting on acid halide bonds, in C-halide compounds"/>
    <property type="evidence" value="ECO:0007669"/>
    <property type="project" value="InterPro"/>
</dbReference>
<dbReference type="PRINTS" id="PR00413">
    <property type="entry name" value="HADHALOGNASE"/>
</dbReference>
<dbReference type="NCBIfam" id="TIGR01428">
    <property type="entry name" value="HAD_type_II"/>
    <property type="match status" value="1"/>
</dbReference>
<reference evidence="4 5" key="2">
    <citation type="submission" date="2019-07" db="EMBL/GenBank/DDBJ databases">
        <title>Algibacter marinivivus sp. nov., isolated from the surface of a marine red alga.</title>
        <authorList>
            <person name="Zhong X."/>
            <person name="Xu W."/>
            <person name="Zhang Y."/>
            <person name="Zhang Q."/>
            <person name="Du Z."/>
        </authorList>
    </citation>
    <scope>NUCLEOTIDE SEQUENCE [LARGE SCALE GENOMIC DNA]</scope>
    <source>
        <strain evidence="4 5">RU-4-M-4</strain>
    </source>
</reference>
<dbReference type="PANTHER" id="PTHR43316:SF3">
    <property type="entry name" value="HALOACID DEHALOGENASE, TYPE II (AFU_ORTHOLOGUE AFUA_2G07750)-RELATED"/>
    <property type="match status" value="1"/>
</dbReference>
<dbReference type="OrthoDB" id="264363at2"/>
<dbReference type="SFLD" id="SFLDG01129">
    <property type="entry name" value="C1.5:_HAD__Beta-PGM__Phosphata"/>
    <property type="match status" value="1"/>
</dbReference>
<evidence type="ECO:0000313" key="4">
    <source>
        <dbReference type="EMBL" id="TSJ75226.1"/>
    </source>
</evidence>
<sequence length="228" mass="25160">MTPLKPKVLFFDVNETLLDLSTMKKQIGKALGGKEDLLPLWFTTMLQYSLVVSASGTYHSFGQIGAAALQMVAANHNITISENEARNIVTDSMQNLRPHPEVKDTLVTLKDAGYQLAAFTNSSQDGLKNQFKNAGLTDYFDDMLSVESTGKFKPFTDTYLWGAKKMGVKPEDCMLIAAHGWDVAGALWAGWRAAFVHRPGQQRFPLAPETEIVETDLNKIASILAAYQ</sequence>
<reference evidence="3" key="3">
    <citation type="submission" date="2019-09" db="EMBL/GenBank/DDBJ databases">
        <authorList>
            <person name="Zhang D.-C."/>
        </authorList>
    </citation>
    <scope>NUCLEOTIDE SEQUENCE</scope>
    <source>
        <strain evidence="3">RU-4-M-4</strain>
    </source>
</reference>
<comment type="similarity">
    <text evidence="1">Belongs to the HAD-like hydrolase superfamily. S-2-haloalkanoic acid dehalogenase family.</text>
</comment>
<evidence type="ECO:0000313" key="6">
    <source>
        <dbReference type="Proteomes" id="UP000322315"/>
    </source>
</evidence>
<evidence type="ECO:0000313" key="5">
    <source>
        <dbReference type="Proteomes" id="UP000315145"/>
    </source>
</evidence>
<dbReference type="Gene3D" id="1.10.150.240">
    <property type="entry name" value="Putative phosphatase, domain 2"/>
    <property type="match status" value="1"/>
</dbReference>
<dbReference type="Gene3D" id="3.40.50.1000">
    <property type="entry name" value="HAD superfamily/HAD-like"/>
    <property type="match status" value="1"/>
</dbReference>
<name>A0A5M7B4I5_9FLAO</name>
<dbReference type="Proteomes" id="UP000315145">
    <property type="component" value="Unassembled WGS sequence"/>
</dbReference>
<comment type="caution">
    <text evidence="3">The sequence shown here is derived from an EMBL/GenBank/DDBJ whole genome shotgun (WGS) entry which is preliminary data.</text>
</comment>
<dbReference type="InterPro" id="IPR023198">
    <property type="entry name" value="PGP-like_dom2"/>
</dbReference>
<dbReference type="NCBIfam" id="TIGR01493">
    <property type="entry name" value="HAD-SF-IA-v2"/>
    <property type="match status" value="1"/>
</dbReference>
<evidence type="ECO:0000256" key="2">
    <source>
        <dbReference type="ARBA" id="ARBA00022801"/>
    </source>
</evidence>
<dbReference type="SFLD" id="SFLDS00003">
    <property type="entry name" value="Haloacid_Dehalogenase"/>
    <property type="match status" value="1"/>
</dbReference>
<dbReference type="RefSeq" id="WP_144116489.1">
    <property type="nucleotide sequence ID" value="NZ_JACHGE010000009.1"/>
</dbReference>
<organism evidence="3 6">
    <name type="scientific">Algibacter amylolyticus</name>
    <dbReference type="NCBI Taxonomy" id="1608400"/>
    <lineage>
        <taxon>Bacteria</taxon>
        <taxon>Pseudomonadati</taxon>
        <taxon>Bacteroidota</taxon>
        <taxon>Flavobacteriia</taxon>
        <taxon>Flavobacteriales</taxon>
        <taxon>Flavobacteriaceae</taxon>
        <taxon>Algibacter</taxon>
    </lineage>
</organism>
<accession>A0A5M7B4I5</accession>